<keyword evidence="4" id="KW-0862">Zinc</keyword>
<evidence type="ECO:0000256" key="4">
    <source>
        <dbReference type="ARBA" id="ARBA00022833"/>
    </source>
</evidence>
<evidence type="ECO:0000313" key="9">
    <source>
        <dbReference type="EMBL" id="KAK3197814.1"/>
    </source>
</evidence>
<reference evidence="9" key="1">
    <citation type="journal article" date="2023" name="Plant J.">
        <title>Genome sequences and population genomics provide insights into the demographic history, inbreeding, and mutation load of two 'living fossil' tree species of Dipteronia.</title>
        <authorList>
            <person name="Feng Y."/>
            <person name="Comes H.P."/>
            <person name="Chen J."/>
            <person name="Zhu S."/>
            <person name="Lu R."/>
            <person name="Zhang X."/>
            <person name="Li P."/>
            <person name="Qiu J."/>
            <person name="Olsen K.M."/>
            <person name="Qiu Y."/>
        </authorList>
    </citation>
    <scope>NUCLEOTIDE SEQUENCE</scope>
    <source>
        <strain evidence="9">NBL</strain>
    </source>
</reference>
<evidence type="ECO:0000313" key="10">
    <source>
        <dbReference type="Proteomes" id="UP001281410"/>
    </source>
</evidence>
<feature type="compositionally biased region" description="Basic residues" evidence="7">
    <location>
        <begin position="54"/>
        <end position="64"/>
    </location>
</feature>
<protein>
    <recommendedName>
        <fullName evidence="8">C2H2-type domain-containing protein</fullName>
    </recommendedName>
</protein>
<gene>
    <name evidence="9" type="ORF">Dsin_021229</name>
</gene>
<dbReference type="SUPFAM" id="SSF57667">
    <property type="entry name" value="beta-beta-alpha zinc fingers"/>
    <property type="match status" value="1"/>
</dbReference>
<proteinExistence type="predicted"/>
<keyword evidence="2" id="KW-0479">Metal-binding</keyword>
<comment type="subcellular location">
    <subcellularLocation>
        <location evidence="1">Nucleus</location>
    </subcellularLocation>
</comment>
<dbReference type="AlphaFoldDB" id="A0AAE0DYW0"/>
<dbReference type="Pfam" id="PF13912">
    <property type="entry name" value="zf-C2H2_6"/>
    <property type="match status" value="1"/>
</dbReference>
<accession>A0AAE0DYW0</accession>
<name>A0AAE0DYW0_9ROSI</name>
<dbReference type="PANTHER" id="PTHR47287:SF9">
    <property type="entry name" value="ZINC FINGER PROTEIN 4-LIKE"/>
    <property type="match status" value="1"/>
</dbReference>
<evidence type="ECO:0000256" key="2">
    <source>
        <dbReference type="ARBA" id="ARBA00022723"/>
    </source>
</evidence>
<evidence type="ECO:0000259" key="8">
    <source>
        <dbReference type="PROSITE" id="PS50157"/>
    </source>
</evidence>
<comment type="caution">
    <text evidence="9">The sequence shown here is derived from an EMBL/GenBank/DDBJ whole genome shotgun (WGS) entry which is preliminary data.</text>
</comment>
<dbReference type="Proteomes" id="UP001281410">
    <property type="component" value="Unassembled WGS sequence"/>
</dbReference>
<dbReference type="GO" id="GO:0009788">
    <property type="term" value="P:negative regulation of abscisic acid-activated signaling pathway"/>
    <property type="evidence" value="ECO:0007669"/>
    <property type="project" value="InterPro"/>
</dbReference>
<feature type="compositionally biased region" description="Basic and acidic residues" evidence="7">
    <location>
        <begin position="23"/>
        <end position="37"/>
    </location>
</feature>
<feature type="region of interest" description="Disordered" evidence="7">
    <location>
        <begin position="1"/>
        <end position="68"/>
    </location>
</feature>
<keyword evidence="5" id="KW-0539">Nucleus</keyword>
<evidence type="ECO:0000256" key="6">
    <source>
        <dbReference type="PROSITE-ProRule" id="PRU00042"/>
    </source>
</evidence>
<evidence type="ECO:0000256" key="7">
    <source>
        <dbReference type="SAM" id="MobiDB-lite"/>
    </source>
</evidence>
<evidence type="ECO:0000256" key="5">
    <source>
        <dbReference type="ARBA" id="ARBA00023242"/>
    </source>
</evidence>
<keyword evidence="10" id="KW-1185">Reference proteome</keyword>
<dbReference type="PROSITE" id="PS00028">
    <property type="entry name" value="ZINC_FINGER_C2H2_1"/>
    <property type="match status" value="1"/>
</dbReference>
<dbReference type="GO" id="GO:0005634">
    <property type="term" value="C:nucleus"/>
    <property type="evidence" value="ECO:0007669"/>
    <property type="project" value="UniProtKB-SubCell"/>
</dbReference>
<dbReference type="PANTHER" id="PTHR47287">
    <property type="entry name" value="C2H2 AND C2HC ZINC FINGERS SUPERFAMILY PROTEIN"/>
    <property type="match status" value="1"/>
</dbReference>
<evidence type="ECO:0000256" key="3">
    <source>
        <dbReference type="ARBA" id="ARBA00022771"/>
    </source>
</evidence>
<dbReference type="PROSITE" id="PS50157">
    <property type="entry name" value="ZINC_FINGER_C2H2_2"/>
    <property type="match status" value="1"/>
</dbReference>
<keyword evidence="3 6" id="KW-0863">Zinc-finger</keyword>
<organism evidence="9 10">
    <name type="scientific">Dipteronia sinensis</name>
    <dbReference type="NCBI Taxonomy" id="43782"/>
    <lineage>
        <taxon>Eukaryota</taxon>
        <taxon>Viridiplantae</taxon>
        <taxon>Streptophyta</taxon>
        <taxon>Embryophyta</taxon>
        <taxon>Tracheophyta</taxon>
        <taxon>Spermatophyta</taxon>
        <taxon>Magnoliopsida</taxon>
        <taxon>eudicotyledons</taxon>
        <taxon>Gunneridae</taxon>
        <taxon>Pentapetalae</taxon>
        <taxon>rosids</taxon>
        <taxon>malvids</taxon>
        <taxon>Sapindales</taxon>
        <taxon>Sapindaceae</taxon>
        <taxon>Hippocastanoideae</taxon>
        <taxon>Acereae</taxon>
        <taxon>Dipteronia</taxon>
    </lineage>
</organism>
<dbReference type="GO" id="GO:0008270">
    <property type="term" value="F:zinc ion binding"/>
    <property type="evidence" value="ECO:0007669"/>
    <property type="project" value="UniProtKB-KW"/>
</dbReference>
<feature type="domain" description="C2H2-type" evidence="8">
    <location>
        <begin position="117"/>
        <end position="144"/>
    </location>
</feature>
<sequence>METLISKPCRSENSSISAASPEEDTKKSPNLEEEVVRGSHHHHEPYRPRSGFDHHHHHHHQQQQHHHDDQVLELKLFTMDSSSSQVMIKEPISSSLIHHESIGTVAGKRSSSKHRGFSCSFCNKNFSTSQALGGHQNAHKQERALAKRRKDEIHMGSSLGHHHQFPYYNTTYSTLSNQIPSFYGSFNRSSPSSSSSPLGVSINSMIRKTSYPWIPLSTSDRFSHGNKAANMMMMVNSTRQQLAYNNNDHKLRLEGIIQQAQKSGGGCSIGGVGDDSGGGDFPSFASSSIDNNNAENDRASNLVEFLKEKTPLQTSINHDQDDSAGLDLSLKL</sequence>
<evidence type="ECO:0000256" key="1">
    <source>
        <dbReference type="ARBA" id="ARBA00004123"/>
    </source>
</evidence>
<dbReference type="InterPro" id="IPR013087">
    <property type="entry name" value="Znf_C2H2_type"/>
</dbReference>
<dbReference type="Gene3D" id="3.30.160.60">
    <property type="entry name" value="Classic Zinc Finger"/>
    <property type="match status" value="1"/>
</dbReference>
<dbReference type="InterPro" id="IPR044246">
    <property type="entry name" value="ZFP3-like"/>
</dbReference>
<dbReference type="EMBL" id="JANJYJ010000007">
    <property type="protein sequence ID" value="KAK3197814.1"/>
    <property type="molecule type" value="Genomic_DNA"/>
</dbReference>
<dbReference type="InterPro" id="IPR036236">
    <property type="entry name" value="Znf_C2H2_sf"/>
</dbReference>